<feature type="chain" id="PRO_5047537973" description="DUF995 domain-containing protein" evidence="1">
    <location>
        <begin position="19"/>
        <end position="110"/>
    </location>
</feature>
<proteinExistence type="predicted"/>
<dbReference type="EMBL" id="JBHMEA010000015">
    <property type="protein sequence ID" value="MFB9231145.1"/>
    <property type="molecule type" value="Genomic_DNA"/>
</dbReference>
<evidence type="ECO:0008006" key="4">
    <source>
        <dbReference type="Google" id="ProtNLM"/>
    </source>
</evidence>
<reference evidence="2 3" key="1">
    <citation type="submission" date="2024-09" db="EMBL/GenBank/DDBJ databases">
        <authorList>
            <person name="Sun Q."/>
            <person name="Mori K."/>
        </authorList>
    </citation>
    <scope>NUCLEOTIDE SEQUENCE [LARGE SCALE GENOMIC DNA]</scope>
    <source>
        <strain evidence="2 3">CECT 8726</strain>
    </source>
</reference>
<keyword evidence="3" id="KW-1185">Reference proteome</keyword>
<comment type="caution">
    <text evidence="2">The sequence shown here is derived from an EMBL/GenBank/DDBJ whole genome shotgun (WGS) entry which is preliminary data.</text>
</comment>
<accession>A0ABV5JCG7</accession>
<evidence type="ECO:0000313" key="2">
    <source>
        <dbReference type="EMBL" id="MFB9231145.1"/>
    </source>
</evidence>
<sequence length="110" mass="12562">MRRAVLIFSIIWPAVALAENWEPLEAEGIKKALIDKGITYEAATQYFYASGRTLYNAGADSWGYWRVEEDRYCSQWPPSDLWACYDMEISGQSIRFLGEHGYITIGVLAE</sequence>
<organism evidence="2 3">
    <name type="scientific">Pseudohalocynthiibacter aestuariivivens</name>
    <dbReference type="NCBI Taxonomy" id="1591409"/>
    <lineage>
        <taxon>Bacteria</taxon>
        <taxon>Pseudomonadati</taxon>
        <taxon>Pseudomonadota</taxon>
        <taxon>Alphaproteobacteria</taxon>
        <taxon>Rhodobacterales</taxon>
        <taxon>Paracoccaceae</taxon>
        <taxon>Pseudohalocynthiibacter</taxon>
    </lineage>
</organism>
<dbReference type="Proteomes" id="UP001589683">
    <property type="component" value="Unassembled WGS sequence"/>
</dbReference>
<dbReference type="RefSeq" id="WP_213890792.1">
    <property type="nucleotide sequence ID" value="NZ_JAGFNU010000014.1"/>
</dbReference>
<protein>
    <recommendedName>
        <fullName evidence="4">DUF995 domain-containing protein</fullName>
    </recommendedName>
</protein>
<keyword evidence="1" id="KW-0732">Signal</keyword>
<evidence type="ECO:0000256" key="1">
    <source>
        <dbReference type="SAM" id="SignalP"/>
    </source>
</evidence>
<gene>
    <name evidence="2" type="ORF">ACFFUT_05000</name>
</gene>
<feature type="signal peptide" evidence="1">
    <location>
        <begin position="1"/>
        <end position="18"/>
    </location>
</feature>
<evidence type="ECO:0000313" key="3">
    <source>
        <dbReference type="Proteomes" id="UP001589683"/>
    </source>
</evidence>
<name>A0ABV5JCG7_9RHOB</name>